<protein>
    <recommendedName>
        <fullName evidence="4">PEGA domain-containing protein</fullName>
    </recommendedName>
</protein>
<evidence type="ECO:0000313" key="2">
    <source>
        <dbReference type="EMBL" id="OHX66179.1"/>
    </source>
</evidence>
<dbReference type="Gene3D" id="3.20.20.80">
    <property type="entry name" value="Glycosidases"/>
    <property type="match status" value="1"/>
</dbReference>
<dbReference type="EMBL" id="JRYR02000001">
    <property type="protein sequence ID" value="OHX66179.1"/>
    <property type="molecule type" value="Genomic_DNA"/>
</dbReference>
<dbReference type="Proteomes" id="UP000179797">
    <property type="component" value="Unassembled WGS sequence"/>
</dbReference>
<feature type="chain" id="PRO_5010349291" description="PEGA domain-containing protein" evidence="1">
    <location>
        <begin position="21"/>
        <end position="625"/>
    </location>
</feature>
<organism evidence="2 3">
    <name type="scientific">Flammeovirga pacifica</name>
    <dbReference type="NCBI Taxonomy" id="915059"/>
    <lineage>
        <taxon>Bacteria</taxon>
        <taxon>Pseudomonadati</taxon>
        <taxon>Bacteroidota</taxon>
        <taxon>Cytophagia</taxon>
        <taxon>Cytophagales</taxon>
        <taxon>Flammeovirgaceae</taxon>
        <taxon>Flammeovirga</taxon>
    </lineage>
</organism>
<dbReference type="RefSeq" id="WP_044218431.1">
    <property type="nucleotide sequence ID" value="NZ_JRYR02000001.1"/>
</dbReference>
<feature type="signal peptide" evidence="1">
    <location>
        <begin position="1"/>
        <end position="20"/>
    </location>
</feature>
<keyword evidence="1" id="KW-0732">Signal</keyword>
<keyword evidence="3" id="KW-1185">Reference proteome</keyword>
<proteinExistence type="predicted"/>
<evidence type="ECO:0000313" key="3">
    <source>
        <dbReference type="Proteomes" id="UP000179797"/>
    </source>
</evidence>
<comment type="caution">
    <text evidence="2">The sequence shown here is derived from an EMBL/GenBank/DDBJ whole genome shotgun (WGS) entry which is preliminary data.</text>
</comment>
<accession>A0A1S1YYU2</accession>
<sequence length="625" mass="72859">MKITTHFLLLTLLWSSSALSQTPNYFKEKKVIAICNPSLNMSKDIGFLKGLKYEFLLGAQENEMYGKYRTYQPLTPFLTNPLSTEQALELEIKMAKAAGIDGFEFPLYINTNTYYLDRLTKTIIQYVNLADEKKLDFSFALKVNFRRNPNETSEEELLFKVGKILSMIYSKTSFSEKWMRNQKNEIIVFTSTPESILDESLSLKMKELEAKEGIVERMYHQFQKVNNKVSYPLSFVYETKFPNRIDFHKELFKYFDAISLKKNELLNFKGIAFIKEMCKDKNKGLVFTALSDNFNTQMITKANDVRVKGRSELSKTLKLSDIYLLNHNLKLTEGYRSILGKAVNLDADLIRIDSWNQVNNGTHIFPEIHHGYGYALLLKYYKNLWLNKGGFLEKEMIITAYKAYPSKFNEKTEVIVKYDNSFFPEGSEDSIEVVSFLNEKGEVYCNGQFLGKANKGITVFHLPMTKGVVSVDLKRYDKSVISYTTKKEISFTPKNTDGLTYIYTNLDEECDKELAQMVFSYKKKEILKRFLVSDQNIEKWAKVDYQKYKKMCANFEQNAYQSNKFYSEAQVIDNKYQKAIKSFLDEVEYNVWRNLYIKDQNTNGDVHLFVSPKENKEEGFILEEI</sequence>
<dbReference type="OrthoDB" id="976137at2"/>
<evidence type="ECO:0000256" key="1">
    <source>
        <dbReference type="SAM" id="SignalP"/>
    </source>
</evidence>
<gene>
    <name evidence="2" type="ORF">NH26_07355</name>
</gene>
<reference evidence="2 3" key="1">
    <citation type="journal article" date="2012" name="Int. J. Syst. Evol. Microbiol.">
        <title>Flammeovirga pacifica sp. nov., isolated from deep-sea sediment.</title>
        <authorList>
            <person name="Xu H."/>
            <person name="Fu Y."/>
            <person name="Yang N."/>
            <person name="Ding Z."/>
            <person name="Lai Q."/>
            <person name="Zeng R."/>
        </authorList>
    </citation>
    <scope>NUCLEOTIDE SEQUENCE [LARGE SCALE GENOMIC DNA]</scope>
    <source>
        <strain evidence="3">DSM 24597 / LMG 26175 / WPAGA1</strain>
    </source>
</reference>
<name>A0A1S1YYU2_FLAPC</name>
<dbReference type="AlphaFoldDB" id="A0A1S1YYU2"/>
<evidence type="ECO:0008006" key="4">
    <source>
        <dbReference type="Google" id="ProtNLM"/>
    </source>
</evidence>